<dbReference type="EMBL" id="JAYMYQ010000004">
    <property type="protein sequence ID" value="KAK7339258.1"/>
    <property type="molecule type" value="Genomic_DNA"/>
</dbReference>
<evidence type="ECO:0000313" key="2">
    <source>
        <dbReference type="Proteomes" id="UP001367508"/>
    </source>
</evidence>
<dbReference type="Proteomes" id="UP001367508">
    <property type="component" value="Unassembled WGS sequence"/>
</dbReference>
<organism evidence="1 2">
    <name type="scientific">Canavalia gladiata</name>
    <name type="common">Sword bean</name>
    <name type="synonym">Dolichos gladiatus</name>
    <dbReference type="NCBI Taxonomy" id="3824"/>
    <lineage>
        <taxon>Eukaryota</taxon>
        <taxon>Viridiplantae</taxon>
        <taxon>Streptophyta</taxon>
        <taxon>Embryophyta</taxon>
        <taxon>Tracheophyta</taxon>
        <taxon>Spermatophyta</taxon>
        <taxon>Magnoliopsida</taxon>
        <taxon>eudicotyledons</taxon>
        <taxon>Gunneridae</taxon>
        <taxon>Pentapetalae</taxon>
        <taxon>rosids</taxon>
        <taxon>fabids</taxon>
        <taxon>Fabales</taxon>
        <taxon>Fabaceae</taxon>
        <taxon>Papilionoideae</taxon>
        <taxon>50 kb inversion clade</taxon>
        <taxon>NPAAA clade</taxon>
        <taxon>indigoferoid/millettioid clade</taxon>
        <taxon>Phaseoleae</taxon>
        <taxon>Canavalia</taxon>
    </lineage>
</organism>
<reference evidence="1 2" key="1">
    <citation type="submission" date="2024-01" db="EMBL/GenBank/DDBJ databases">
        <title>The genomes of 5 underutilized Papilionoideae crops provide insights into root nodulation and disease resistanc.</title>
        <authorList>
            <person name="Jiang F."/>
        </authorList>
    </citation>
    <scope>NUCLEOTIDE SEQUENCE [LARGE SCALE GENOMIC DNA]</scope>
    <source>
        <strain evidence="1">LVBAO_FW01</strain>
        <tissue evidence="1">Leaves</tissue>
    </source>
</reference>
<proteinExistence type="predicted"/>
<accession>A0AAN9QQ21</accession>
<dbReference type="AlphaFoldDB" id="A0AAN9QQ21"/>
<keyword evidence="2" id="KW-1185">Reference proteome</keyword>
<evidence type="ECO:0000313" key="1">
    <source>
        <dbReference type="EMBL" id="KAK7339258.1"/>
    </source>
</evidence>
<protein>
    <submittedName>
        <fullName evidence="1">Uncharacterized protein</fullName>
    </submittedName>
</protein>
<name>A0AAN9QQ21_CANGL</name>
<gene>
    <name evidence="1" type="ORF">VNO77_19914</name>
</gene>
<comment type="caution">
    <text evidence="1">The sequence shown here is derived from an EMBL/GenBank/DDBJ whole genome shotgun (WGS) entry which is preliminary data.</text>
</comment>
<sequence length="114" mass="12812">MAKSKMAQFMQVFSLLSFDWPIQRGLSYLGMWHLPNSKYGLYFEPTMGLLPILKIGMEGIKTKGLALGDRACQAFLRYGWLDGGSLSPLPYCLRRPLAGETPLSRDLLTWIATP</sequence>